<name>A0A482WYH7_LAOST</name>
<gene>
    <name evidence="2" type="ORF">LSTR_LSTR010914</name>
    <name evidence="3" type="ORF">LSTR_LSTR010917</name>
</gene>
<protein>
    <submittedName>
        <fullName evidence="3">Uncharacterized protein</fullName>
    </submittedName>
</protein>
<comment type="caution">
    <text evidence="3">The sequence shown here is derived from an EMBL/GenBank/DDBJ whole genome shotgun (WGS) entry which is preliminary data.</text>
</comment>
<evidence type="ECO:0000313" key="3">
    <source>
        <dbReference type="EMBL" id="RZF38584.1"/>
    </source>
</evidence>
<keyword evidence="4" id="KW-1185">Reference proteome</keyword>
<accession>A0A482WYH7</accession>
<feature type="compositionally biased region" description="Basic and acidic residues" evidence="1">
    <location>
        <begin position="57"/>
        <end position="66"/>
    </location>
</feature>
<dbReference type="InParanoid" id="A0A482WYH7"/>
<proteinExistence type="predicted"/>
<evidence type="ECO:0000313" key="4">
    <source>
        <dbReference type="Proteomes" id="UP000291343"/>
    </source>
</evidence>
<feature type="compositionally biased region" description="Low complexity" evidence="1">
    <location>
        <begin position="21"/>
        <end position="32"/>
    </location>
</feature>
<reference evidence="3" key="2">
    <citation type="submission" date="2019-02" db="EMBL/GenBank/DDBJ databases">
        <authorList>
            <person name="Zhu J."/>
            <person name="Jiang F."/>
            <person name="Wang X."/>
            <person name="Yang P."/>
            <person name="Bao Y."/>
            <person name="Zhao W."/>
            <person name="Wang W."/>
            <person name="Lu H."/>
            <person name="Wang Q."/>
            <person name="Cui N."/>
            <person name="Li J."/>
            <person name="Chen X."/>
            <person name="Luo L."/>
            <person name="Yu J."/>
            <person name="Kang L."/>
            <person name="Cui F."/>
        </authorList>
    </citation>
    <scope>NUCLEOTIDE SEQUENCE</scope>
    <source>
        <strain evidence="3">Lst14</strain>
        <tissue evidence="3">Whole body</tissue>
    </source>
</reference>
<reference evidence="3 4" key="1">
    <citation type="journal article" date="2017" name="Gigascience">
        <title>Genome sequence of the small brown planthopper, Laodelphax striatellus.</title>
        <authorList>
            <person name="Zhu J."/>
            <person name="Jiang F."/>
            <person name="Wang X."/>
            <person name="Yang P."/>
            <person name="Bao Y."/>
            <person name="Zhao W."/>
            <person name="Wang W."/>
            <person name="Lu H."/>
            <person name="Wang Q."/>
            <person name="Cui N."/>
            <person name="Li J."/>
            <person name="Chen X."/>
            <person name="Luo L."/>
            <person name="Yu J."/>
            <person name="Kang L."/>
            <person name="Cui F."/>
        </authorList>
    </citation>
    <scope>NUCLEOTIDE SEQUENCE [LARGE SCALE GENOMIC DNA]</scope>
    <source>
        <strain evidence="3">Lst14</strain>
        <tissue evidence="3">Whole body</tissue>
    </source>
</reference>
<evidence type="ECO:0000256" key="1">
    <source>
        <dbReference type="SAM" id="MobiDB-lite"/>
    </source>
</evidence>
<feature type="region of interest" description="Disordered" evidence="1">
    <location>
        <begin position="1"/>
        <end position="66"/>
    </location>
</feature>
<feature type="compositionally biased region" description="Polar residues" evidence="1">
    <location>
        <begin position="1"/>
        <end position="10"/>
    </location>
</feature>
<evidence type="ECO:0000313" key="2">
    <source>
        <dbReference type="EMBL" id="RZF38581.1"/>
    </source>
</evidence>
<dbReference type="Proteomes" id="UP000291343">
    <property type="component" value="Unassembled WGS sequence"/>
</dbReference>
<organism evidence="3 4">
    <name type="scientific">Laodelphax striatellus</name>
    <name type="common">Small brown planthopper</name>
    <name type="synonym">Delphax striatella</name>
    <dbReference type="NCBI Taxonomy" id="195883"/>
    <lineage>
        <taxon>Eukaryota</taxon>
        <taxon>Metazoa</taxon>
        <taxon>Ecdysozoa</taxon>
        <taxon>Arthropoda</taxon>
        <taxon>Hexapoda</taxon>
        <taxon>Insecta</taxon>
        <taxon>Pterygota</taxon>
        <taxon>Neoptera</taxon>
        <taxon>Paraneoptera</taxon>
        <taxon>Hemiptera</taxon>
        <taxon>Auchenorrhyncha</taxon>
        <taxon>Fulgoroidea</taxon>
        <taxon>Delphacidae</taxon>
        <taxon>Criomorphinae</taxon>
        <taxon>Laodelphax</taxon>
    </lineage>
</organism>
<dbReference type="EMBL" id="QKKF02022174">
    <property type="protein sequence ID" value="RZF38581.1"/>
    <property type="molecule type" value="Genomic_DNA"/>
</dbReference>
<sequence length="66" mass="6634">MKRNASNNSRDGAKGKSSRSPIPAAADPQAAINLLPPPPPPGAEKASGGGRTAASKEASKDKPDSR</sequence>
<dbReference type="EMBL" id="QKKF02022174">
    <property type="protein sequence ID" value="RZF38584.1"/>
    <property type="molecule type" value="Genomic_DNA"/>
</dbReference>
<dbReference type="AlphaFoldDB" id="A0A482WYH7"/>